<dbReference type="PANTHER" id="PTHR31350">
    <property type="entry name" value="SI:DKEY-261L7.2"/>
    <property type="match status" value="1"/>
</dbReference>
<sequence length="293" mass="33733">MKSTVPEGGMGPLRERSIIRLIDDESPVVRAAVCEELKRQGEEGIALLKRMSLQSNRILASHARQFLEELEGPDSVTSFIQFIRSLQFELETGCLLLNRTVFPDMDTSECCMMLDAMGARCRELMVLPSTPWEKCKVLNRVIFHEYGFRGNVENYDDPLNSFIAHVLRRRKGLPITLCIVYILVAQRCGLDLEPVGMPFHFLVGCFSEKVPFYIDAFERGRFRTAQELQAVLESRNVEPSMEHLAPSPIWDVLRRVCRNLVDDYKLQGDSQRAQLFENFIHEFEDSHRRHANP</sequence>
<evidence type="ECO:0000259" key="2">
    <source>
        <dbReference type="Pfam" id="PF13369"/>
    </source>
</evidence>
<dbReference type="Proteomes" id="UP000247465">
    <property type="component" value="Chromosome"/>
</dbReference>
<dbReference type="Pfam" id="PF13369">
    <property type="entry name" value="Transglut_core2"/>
    <property type="match status" value="1"/>
</dbReference>
<gene>
    <name evidence="3" type="ORF">DF168_01220</name>
</gene>
<reference evidence="3 4" key="1">
    <citation type="submission" date="2018-06" db="EMBL/GenBank/DDBJ databases">
        <title>Draft Genome Sequence of a Novel Marine Bacterium Related to the Verrucomicrobia.</title>
        <authorList>
            <person name="Vosseberg J."/>
            <person name="Martijn J."/>
            <person name="Ettema T.J.G."/>
        </authorList>
    </citation>
    <scope>NUCLEOTIDE SEQUENCE [LARGE SCALE GENOMIC DNA]</scope>
    <source>
        <strain evidence="3">TARA_B100001123</strain>
    </source>
</reference>
<dbReference type="KEGG" id="mtar:DF168_01220"/>
<protein>
    <recommendedName>
        <fullName evidence="2">Protein SirB1 N-terminal domain-containing protein</fullName>
    </recommendedName>
</protein>
<name>A0A2Z4ADC3_9BACT</name>
<comment type="similarity">
    <text evidence="1">Belongs to the UPF0162 family.</text>
</comment>
<accession>A0A2Z4ADC3</accession>
<evidence type="ECO:0000313" key="3">
    <source>
        <dbReference type="EMBL" id="AWT60021.1"/>
    </source>
</evidence>
<proteinExistence type="inferred from homology"/>
<dbReference type="AlphaFoldDB" id="A0A2Z4ADC3"/>
<organism evidence="3 4">
    <name type="scientific">Candidatus Moanibacter tarae</name>
    <dbReference type="NCBI Taxonomy" id="2200854"/>
    <lineage>
        <taxon>Bacteria</taxon>
        <taxon>Pseudomonadati</taxon>
        <taxon>Verrucomicrobiota</taxon>
        <taxon>Opitutia</taxon>
        <taxon>Puniceicoccales</taxon>
        <taxon>Puniceicoccales incertae sedis</taxon>
        <taxon>Candidatus Moanibacter</taxon>
    </lineage>
</organism>
<dbReference type="InterPro" id="IPR032698">
    <property type="entry name" value="SirB1_N"/>
</dbReference>
<feature type="domain" description="Protein SirB1 N-terminal" evidence="2">
    <location>
        <begin position="110"/>
        <end position="258"/>
    </location>
</feature>
<evidence type="ECO:0000313" key="4">
    <source>
        <dbReference type="Proteomes" id="UP000247465"/>
    </source>
</evidence>
<dbReference type="EMBL" id="CP029803">
    <property type="protein sequence ID" value="AWT60021.1"/>
    <property type="molecule type" value="Genomic_DNA"/>
</dbReference>
<evidence type="ECO:0000256" key="1">
    <source>
        <dbReference type="ARBA" id="ARBA00007100"/>
    </source>
</evidence>
<dbReference type="PANTHER" id="PTHR31350:SF27">
    <property type="entry name" value="HEMIMETHYLATED DNA-BINDING DOMAIN-CONTAINING PROTEIN"/>
    <property type="match status" value="1"/>
</dbReference>